<feature type="binding site" evidence="4">
    <location>
        <position position="167"/>
    </location>
    <ligand>
        <name>molybdate</name>
        <dbReference type="ChEBI" id="CHEBI:36264"/>
    </ligand>
</feature>
<dbReference type="PANTHER" id="PTHR30632">
    <property type="entry name" value="MOLYBDATE-BINDING PERIPLASMIC PROTEIN"/>
    <property type="match status" value="1"/>
</dbReference>
<sequence length="250" mass="25300">MLATLLTLGLLAGVLTGCGTSEEADGQTLTVFAASSLTGVFEDLEEQFEAEHPGVDVRLSFGGSADLVAQLREGARADVFASADAESMDDLVAAGLTAGDPREIATNTLVIAVPPGNPAGIEDLTDLDADDLALVLCAPEVPCGRAAARVAAAADVDLSPLSEEQSVSDVLAKVRTGEADAGLVYVTDVAAAGDSVRGIAFDESDAAVNHYEIAIVAGSEQADLAADWADLVLGAGRRTLTDAGFGAPDE</sequence>
<dbReference type="Proteomes" id="UP000663791">
    <property type="component" value="Unassembled WGS sequence"/>
</dbReference>
<dbReference type="EMBL" id="JAERTX010000005">
    <property type="protein sequence ID" value="MBM9459770.1"/>
    <property type="molecule type" value="Genomic_DNA"/>
</dbReference>
<accession>A0A938Y5T1</accession>
<dbReference type="Pfam" id="PF13531">
    <property type="entry name" value="SBP_bac_11"/>
    <property type="match status" value="1"/>
</dbReference>
<keyword evidence="3" id="KW-0732">Signal</keyword>
<feature type="binding site" evidence="4">
    <location>
        <position position="64"/>
    </location>
    <ligand>
        <name>molybdate</name>
        <dbReference type="ChEBI" id="CHEBI:36264"/>
    </ligand>
</feature>
<reference evidence="5" key="1">
    <citation type="submission" date="2021-01" db="EMBL/GenBank/DDBJ databases">
        <title>Novel species in genus Nocardioides.</title>
        <authorList>
            <person name="Zhang G."/>
        </authorList>
    </citation>
    <scope>NUCLEOTIDE SEQUENCE</scope>
    <source>
        <strain evidence="5">Zg-536</strain>
    </source>
</reference>
<evidence type="ECO:0000256" key="2">
    <source>
        <dbReference type="ARBA" id="ARBA00022723"/>
    </source>
</evidence>
<evidence type="ECO:0000313" key="6">
    <source>
        <dbReference type="Proteomes" id="UP000663791"/>
    </source>
</evidence>
<dbReference type="GO" id="GO:0046872">
    <property type="term" value="F:metal ion binding"/>
    <property type="evidence" value="ECO:0007669"/>
    <property type="project" value="UniProtKB-KW"/>
</dbReference>
<comment type="similarity">
    <text evidence="1">Belongs to the bacterial solute-binding protein ModA family.</text>
</comment>
<dbReference type="PANTHER" id="PTHR30632:SF0">
    <property type="entry name" value="SULFATE-BINDING PROTEIN"/>
    <property type="match status" value="1"/>
</dbReference>
<dbReference type="NCBIfam" id="TIGR01256">
    <property type="entry name" value="modA"/>
    <property type="match status" value="1"/>
</dbReference>
<protein>
    <submittedName>
        <fullName evidence="5">Molybdate ABC transporter substrate-binding protein</fullName>
    </submittedName>
</protein>
<dbReference type="InterPro" id="IPR050682">
    <property type="entry name" value="ModA/WtpA"/>
</dbReference>
<dbReference type="SUPFAM" id="SSF53850">
    <property type="entry name" value="Periplasmic binding protein-like II"/>
    <property type="match status" value="1"/>
</dbReference>
<feature type="binding site" evidence="4">
    <location>
        <position position="36"/>
    </location>
    <ligand>
        <name>molybdate</name>
        <dbReference type="ChEBI" id="CHEBI:36264"/>
    </ligand>
</feature>
<dbReference type="Gene3D" id="3.40.190.10">
    <property type="entry name" value="Periplasmic binding protein-like II"/>
    <property type="match status" value="2"/>
</dbReference>
<dbReference type="GO" id="GO:0030973">
    <property type="term" value="F:molybdate ion binding"/>
    <property type="evidence" value="ECO:0007669"/>
    <property type="project" value="TreeGrafter"/>
</dbReference>
<comment type="caution">
    <text evidence="5">The sequence shown here is derived from an EMBL/GenBank/DDBJ whole genome shotgun (WGS) entry which is preliminary data.</text>
</comment>
<feature type="binding site" evidence="4">
    <location>
        <position position="185"/>
    </location>
    <ligand>
        <name>molybdate</name>
        <dbReference type="ChEBI" id="CHEBI:36264"/>
    </ligand>
</feature>
<evidence type="ECO:0000256" key="4">
    <source>
        <dbReference type="PIRSR" id="PIRSR004846-1"/>
    </source>
</evidence>
<dbReference type="InterPro" id="IPR005950">
    <property type="entry name" value="ModA"/>
</dbReference>
<keyword evidence="6" id="KW-1185">Reference proteome</keyword>
<organism evidence="5 6">
    <name type="scientific">Nocardioides faecalis</name>
    <dbReference type="NCBI Taxonomy" id="2803858"/>
    <lineage>
        <taxon>Bacteria</taxon>
        <taxon>Bacillati</taxon>
        <taxon>Actinomycetota</taxon>
        <taxon>Actinomycetes</taxon>
        <taxon>Propionibacteriales</taxon>
        <taxon>Nocardioidaceae</taxon>
        <taxon>Nocardioides</taxon>
    </lineage>
</organism>
<dbReference type="PIRSF" id="PIRSF004846">
    <property type="entry name" value="ModA"/>
    <property type="match status" value="1"/>
</dbReference>
<keyword evidence="2 4" id="KW-0479">Metal-binding</keyword>
<evidence type="ECO:0000256" key="1">
    <source>
        <dbReference type="ARBA" id="ARBA00009175"/>
    </source>
</evidence>
<evidence type="ECO:0000313" key="5">
    <source>
        <dbReference type="EMBL" id="MBM9459770.1"/>
    </source>
</evidence>
<proteinExistence type="inferred from homology"/>
<keyword evidence="4" id="KW-0500">Molybdenum</keyword>
<evidence type="ECO:0000256" key="3">
    <source>
        <dbReference type="ARBA" id="ARBA00022729"/>
    </source>
</evidence>
<dbReference type="GO" id="GO:0015689">
    <property type="term" value="P:molybdate ion transport"/>
    <property type="evidence" value="ECO:0007669"/>
    <property type="project" value="InterPro"/>
</dbReference>
<name>A0A938Y5T1_9ACTN</name>
<gene>
    <name evidence="5" type="primary">modA</name>
    <name evidence="5" type="ORF">JK386_07625</name>
</gene>
<dbReference type="AlphaFoldDB" id="A0A938Y5T1"/>